<protein>
    <recommendedName>
        <fullName evidence="2">protein-tyrosine-phosphatase</fullName>
        <ecNumber evidence="2">3.1.3.48</ecNumber>
    </recommendedName>
</protein>
<keyword evidence="8" id="KW-1185">Reference proteome</keyword>
<proteinExistence type="inferred from homology"/>
<dbReference type="SUPFAM" id="SSF52821">
    <property type="entry name" value="Rhodanese/Cell cycle control phosphatase"/>
    <property type="match status" value="1"/>
</dbReference>
<reference evidence="7" key="1">
    <citation type="submission" date="2014-03" db="EMBL/GenBank/DDBJ databases">
        <authorList>
            <person name="Casaregola S."/>
        </authorList>
    </citation>
    <scope>NUCLEOTIDE SEQUENCE [LARGE SCALE GENOMIC DNA]</scope>
    <source>
        <strain evidence="7">CLIB 918</strain>
    </source>
</reference>
<evidence type="ECO:0000256" key="2">
    <source>
        <dbReference type="ARBA" id="ARBA00013064"/>
    </source>
</evidence>
<dbReference type="OrthoDB" id="6058203at2759"/>
<comment type="similarity">
    <text evidence="1">Belongs to the protein-tyrosine phosphatase family. Non-receptor class subfamily.</text>
</comment>
<dbReference type="GO" id="GO:0016301">
    <property type="term" value="F:kinase activity"/>
    <property type="evidence" value="ECO:0007669"/>
    <property type="project" value="UniProtKB-KW"/>
</dbReference>
<feature type="region of interest" description="Disordered" evidence="3">
    <location>
        <begin position="581"/>
        <end position="602"/>
    </location>
</feature>
<dbReference type="Proteomes" id="UP000242525">
    <property type="component" value="Unassembled WGS sequence"/>
</dbReference>
<dbReference type="PROSITE" id="PS50056">
    <property type="entry name" value="TYR_PHOSPHATASE_2"/>
    <property type="match status" value="1"/>
</dbReference>
<evidence type="ECO:0000259" key="6">
    <source>
        <dbReference type="PROSITE" id="PS50206"/>
    </source>
</evidence>
<dbReference type="InterPro" id="IPR016130">
    <property type="entry name" value="Tyr_Pase_AS"/>
</dbReference>
<dbReference type="InterPro" id="IPR000242">
    <property type="entry name" value="PTP_cat"/>
</dbReference>
<feature type="domain" description="Tyrosine specific protein phosphatases" evidence="5">
    <location>
        <begin position="809"/>
        <end position="918"/>
    </location>
</feature>
<feature type="region of interest" description="Disordered" evidence="3">
    <location>
        <begin position="368"/>
        <end position="395"/>
    </location>
</feature>
<feature type="region of interest" description="Disordered" evidence="3">
    <location>
        <begin position="44"/>
        <end position="128"/>
    </location>
</feature>
<feature type="domain" description="Rhodanese" evidence="6">
    <location>
        <begin position="234"/>
        <end position="354"/>
    </location>
</feature>
<dbReference type="AlphaFoldDB" id="A0A0J9XG21"/>
<dbReference type="PANTHER" id="PTHR19134">
    <property type="entry name" value="RECEPTOR-TYPE TYROSINE-PROTEIN PHOSPHATASE"/>
    <property type="match status" value="1"/>
</dbReference>
<feature type="compositionally biased region" description="Low complexity" evidence="3">
    <location>
        <begin position="63"/>
        <end position="84"/>
    </location>
</feature>
<dbReference type="Gene3D" id="3.90.190.10">
    <property type="entry name" value="Protein tyrosine phosphatase superfamily"/>
    <property type="match status" value="1"/>
</dbReference>
<dbReference type="SMART" id="SM00404">
    <property type="entry name" value="PTPc_motif"/>
    <property type="match status" value="1"/>
</dbReference>
<feature type="domain" description="Tyrosine-protein phosphatase" evidence="4">
    <location>
        <begin position="559"/>
        <end position="927"/>
    </location>
</feature>
<dbReference type="STRING" id="1173061.A0A0J9XG21"/>
<dbReference type="InterPro" id="IPR003595">
    <property type="entry name" value="Tyr_Pase_cat"/>
</dbReference>
<dbReference type="PRINTS" id="PR00700">
    <property type="entry name" value="PRTYPHPHTASE"/>
</dbReference>
<dbReference type="CDD" id="cd01446">
    <property type="entry name" value="DSP_MapKP"/>
    <property type="match status" value="1"/>
</dbReference>
<feature type="compositionally biased region" description="Low complexity" evidence="3">
    <location>
        <begin position="505"/>
        <end position="522"/>
    </location>
</feature>
<evidence type="ECO:0000313" key="7">
    <source>
        <dbReference type="EMBL" id="CDO56509.1"/>
    </source>
</evidence>
<dbReference type="InterPro" id="IPR036873">
    <property type="entry name" value="Rhodanese-like_dom_sf"/>
</dbReference>
<keyword evidence="7" id="KW-0418">Kinase</keyword>
<feature type="compositionally biased region" description="Polar residues" evidence="3">
    <location>
        <begin position="85"/>
        <end position="104"/>
    </location>
</feature>
<dbReference type="SMART" id="SM00450">
    <property type="entry name" value="RHOD"/>
    <property type="match status" value="1"/>
</dbReference>
<dbReference type="SMART" id="SM00194">
    <property type="entry name" value="PTPc"/>
    <property type="match status" value="1"/>
</dbReference>
<dbReference type="EMBL" id="CCBN010000015">
    <property type="protein sequence ID" value="CDO56509.1"/>
    <property type="molecule type" value="Genomic_DNA"/>
</dbReference>
<evidence type="ECO:0000256" key="3">
    <source>
        <dbReference type="SAM" id="MobiDB-lite"/>
    </source>
</evidence>
<dbReference type="InterPro" id="IPR000387">
    <property type="entry name" value="Tyr_Pase_dom"/>
</dbReference>
<gene>
    <name evidence="7" type="ORF">BN980_GECA15s02237g</name>
</gene>
<name>A0A0J9XG21_GEOCN</name>
<dbReference type="Gene3D" id="3.40.250.10">
    <property type="entry name" value="Rhodanese-like domain"/>
    <property type="match status" value="1"/>
</dbReference>
<keyword evidence="7" id="KW-0808">Transferase</keyword>
<dbReference type="EC" id="3.1.3.48" evidence="2"/>
<evidence type="ECO:0000313" key="8">
    <source>
        <dbReference type="Proteomes" id="UP000242525"/>
    </source>
</evidence>
<dbReference type="PANTHER" id="PTHR19134:SF561">
    <property type="entry name" value="PROTEIN TYROSINE PHOSPHATASE 36E, ISOFORM A"/>
    <property type="match status" value="1"/>
</dbReference>
<evidence type="ECO:0000256" key="1">
    <source>
        <dbReference type="ARBA" id="ARBA00009649"/>
    </source>
</evidence>
<sequence>MNAADGPYKESNISNILSFLLVTTTFPKHNPSTTLPFVPCLSQRTTMGGEEKPPPVLMLPSDPQQEQQQQQQPLPQQQLHQQQPISAPNSPSYFSQPVNPSQPFFTAAPGPTHTPGFGTEYNGGQGSSSAGANNIYTSNSTFSIPSIIAMNGSSGSTPFQPQVSGVLHSNTFSGIANPTRSSMSISPSHNFSNVMQHHKFRSPSLPVNTLGTSIELPQLTSISVVEAHSFLQNEPELTLFVDIRPFTLYSKSRVQSAVNVCIPTTLLKRPTFVLARFAECMIPAQRDAIEHLDRYNSVVIYDQATEEVSPSTCSPAPLIYTILKFSRSPSLQGKLYYIQGGFQSFEKEFADSVDQSAIVAERYNSSNISNSGSGSNTSSKPAGKHGYSNSQPTNSPLTHTFNFPPVLTGFSLPTNSTKDGPMKPFASNIRSSLDGIDVDDEVAPVSIPKDLAPEEVNACFPLWLQDIINKDTGPRNIFRRFHDIEEAEKVRLQSAFSRGTSMLNTGNTTPTITTTGGSSSTGRLLDVGSPSPLASLSPTTPGGGHIKYSFSAGVELGSKNRYNNIWPYDHTRVKVPELSASTTATGAAPTNGTASHDPRNTLTTHTTNTTILYYDDTKTTNATNESQLNYNNYEKSRSGSGDYFNASYITTKGTKMRYIATQGPLPDTFTDFWHVVWAKRIPVIVMLTAEAEGGSIKCHRYWNDGVYGGIALRLVTADSVVLSERTGTCVTIRKFELVPVSIEGATGTKVEGDSNGARHTVVQVQYTAWPDLGSPANPEDLIALCMLKNKYLESWMQENTVSADNELLPWTIVHCSAGCGRTGTFCTVDSVISLLKDQAKNNPAETPFHNTAAITSAMPAAGSEGKRENGQMAATDKGSGVTNTTGYDNVESHDLIYRTVHNFRRQRLSMVQVLRQYVLCYETVILWIHNQCGPAKHDQSTPRQLQGLLPQFQDERPNK</sequence>
<dbReference type="PROSITE" id="PS50206">
    <property type="entry name" value="RHODANESE_3"/>
    <property type="match status" value="1"/>
</dbReference>
<dbReference type="CDD" id="cd18533">
    <property type="entry name" value="PTP_fungal"/>
    <property type="match status" value="1"/>
</dbReference>
<feature type="region of interest" description="Disordered" evidence="3">
    <location>
        <begin position="861"/>
        <end position="885"/>
    </location>
</feature>
<dbReference type="PROSITE" id="PS50055">
    <property type="entry name" value="TYR_PHOSPHATASE_PTP"/>
    <property type="match status" value="1"/>
</dbReference>
<evidence type="ECO:0000259" key="4">
    <source>
        <dbReference type="PROSITE" id="PS50055"/>
    </source>
</evidence>
<comment type="caution">
    <text evidence="7">The sequence shown here is derived from an EMBL/GenBank/DDBJ whole genome shotgun (WGS) entry which is preliminary data.</text>
</comment>
<dbReference type="Pfam" id="PF00102">
    <property type="entry name" value="Y_phosphatase"/>
    <property type="match status" value="1"/>
</dbReference>
<accession>A0A0J9XG21</accession>
<organism evidence="7 8">
    <name type="scientific">Geotrichum candidum</name>
    <name type="common">Oospora lactis</name>
    <name type="synonym">Dipodascus geotrichum</name>
    <dbReference type="NCBI Taxonomy" id="1173061"/>
    <lineage>
        <taxon>Eukaryota</taxon>
        <taxon>Fungi</taxon>
        <taxon>Dikarya</taxon>
        <taxon>Ascomycota</taxon>
        <taxon>Saccharomycotina</taxon>
        <taxon>Dipodascomycetes</taxon>
        <taxon>Dipodascales</taxon>
        <taxon>Dipodascaceae</taxon>
        <taxon>Geotrichum</taxon>
    </lineage>
</organism>
<feature type="region of interest" description="Disordered" evidence="3">
    <location>
        <begin position="501"/>
        <end position="522"/>
    </location>
</feature>
<dbReference type="PROSITE" id="PS00383">
    <property type="entry name" value="TYR_PHOSPHATASE_1"/>
    <property type="match status" value="1"/>
</dbReference>
<dbReference type="InterPro" id="IPR029021">
    <property type="entry name" value="Prot-tyrosine_phosphatase-like"/>
</dbReference>
<dbReference type="GO" id="GO:0004725">
    <property type="term" value="F:protein tyrosine phosphatase activity"/>
    <property type="evidence" value="ECO:0007669"/>
    <property type="project" value="UniProtKB-EC"/>
</dbReference>
<dbReference type="InterPro" id="IPR001763">
    <property type="entry name" value="Rhodanese-like_dom"/>
</dbReference>
<evidence type="ECO:0000259" key="5">
    <source>
        <dbReference type="PROSITE" id="PS50056"/>
    </source>
</evidence>
<dbReference type="SUPFAM" id="SSF52799">
    <property type="entry name" value="(Phosphotyrosine protein) phosphatases II"/>
    <property type="match status" value="1"/>
</dbReference>
<dbReference type="InterPro" id="IPR050348">
    <property type="entry name" value="Protein-Tyr_Phosphatase"/>
</dbReference>
<feature type="compositionally biased region" description="Low complexity" evidence="3">
    <location>
        <begin position="368"/>
        <end position="379"/>
    </location>
</feature>